<feature type="chain" id="PRO_5023925034" description="Invertebrate defensins family profile domain-containing protein" evidence="1">
    <location>
        <begin position="26"/>
        <end position="138"/>
    </location>
</feature>
<dbReference type="EMBL" id="VXIS01000035">
    <property type="protein sequence ID" value="KAA8911489.1"/>
    <property type="molecule type" value="Genomic_DNA"/>
</dbReference>
<dbReference type="AlphaFoldDB" id="A0A5J5F4H8"/>
<gene>
    <name evidence="2" type="ORF">FN846DRAFT_917097</name>
</gene>
<dbReference type="Proteomes" id="UP000326924">
    <property type="component" value="Unassembled WGS sequence"/>
</dbReference>
<evidence type="ECO:0000313" key="3">
    <source>
        <dbReference type="Proteomes" id="UP000326924"/>
    </source>
</evidence>
<keyword evidence="1" id="KW-0732">Signal</keyword>
<comment type="caution">
    <text evidence="2">The sequence shown here is derived from an EMBL/GenBank/DDBJ whole genome shotgun (WGS) entry which is preliminary data.</text>
</comment>
<accession>A0A5J5F4H8</accession>
<protein>
    <recommendedName>
        <fullName evidence="4">Invertebrate defensins family profile domain-containing protein</fullName>
    </recommendedName>
</protein>
<evidence type="ECO:0008006" key="4">
    <source>
        <dbReference type="Google" id="ProtNLM"/>
    </source>
</evidence>
<evidence type="ECO:0000256" key="1">
    <source>
        <dbReference type="SAM" id="SignalP"/>
    </source>
</evidence>
<sequence length="138" mass="14921">MLCSLSGQLLPLLILIFSLLATSYASPQQRCLEPRGITDFPPEFHQPPPPSWAGHEAAWARFQRELASGYSGCMPNCCGRRNCYGDPAALRDCQAWCLKTAYATGSAMHPVTGKLAPMPPLAQAAGAAVEENREAFLN</sequence>
<keyword evidence="3" id="KW-1185">Reference proteome</keyword>
<organism evidence="2 3">
    <name type="scientific">Sphaerosporella brunnea</name>
    <dbReference type="NCBI Taxonomy" id="1250544"/>
    <lineage>
        <taxon>Eukaryota</taxon>
        <taxon>Fungi</taxon>
        <taxon>Dikarya</taxon>
        <taxon>Ascomycota</taxon>
        <taxon>Pezizomycotina</taxon>
        <taxon>Pezizomycetes</taxon>
        <taxon>Pezizales</taxon>
        <taxon>Pyronemataceae</taxon>
        <taxon>Sphaerosporella</taxon>
    </lineage>
</organism>
<evidence type="ECO:0000313" key="2">
    <source>
        <dbReference type="EMBL" id="KAA8911489.1"/>
    </source>
</evidence>
<reference evidence="2 3" key="1">
    <citation type="submission" date="2019-09" db="EMBL/GenBank/DDBJ databases">
        <title>Draft genome of the ectomycorrhizal ascomycete Sphaerosporella brunnea.</title>
        <authorList>
            <consortium name="DOE Joint Genome Institute"/>
            <person name="Benucci G.M."/>
            <person name="Marozzi G."/>
            <person name="Antonielli L."/>
            <person name="Sanchez S."/>
            <person name="Marco P."/>
            <person name="Wang X."/>
            <person name="Falini L.B."/>
            <person name="Barry K."/>
            <person name="Haridas S."/>
            <person name="Lipzen A."/>
            <person name="Labutti K."/>
            <person name="Grigoriev I.V."/>
            <person name="Murat C."/>
            <person name="Martin F."/>
            <person name="Albertini E."/>
            <person name="Donnini D."/>
            <person name="Bonito G."/>
        </authorList>
    </citation>
    <scope>NUCLEOTIDE SEQUENCE [LARGE SCALE GENOMIC DNA]</scope>
    <source>
        <strain evidence="2 3">Sb_GMNB300</strain>
    </source>
</reference>
<proteinExistence type="predicted"/>
<feature type="signal peptide" evidence="1">
    <location>
        <begin position="1"/>
        <end position="25"/>
    </location>
</feature>
<dbReference type="OrthoDB" id="10595953at2759"/>
<name>A0A5J5F4H8_9PEZI</name>
<dbReference type="InParanoid" id="A0A5J5F4H8"/>